<protein>
    <recommendedName>
        <fullName evidence="1">HD/PDEase domain-containing protein</fullName>
    </recommendedName>
</protein>
<evidence type="ECO:0000313" key="2">
    <source>
        <dbReference type="EMBL" id="SDF15635.1"/>
    </source>
</evidence>
<dbReference type="GO" id="GO:0006203">
    <property type="term" value="P:dGTP catabolic process"/>
    <property type="evidence" value="ECO:0007669"/>
    <property type="project" value="TreeGrafter"/>
</dbReference>
<reference evidence="4 5" key="1">
    <citation type="submission" date="2016-10" db="EMBL/GenBank/DDBJ databases">
        <authorList>
            <person name="Varghese N."/>
            <person name="Submissions S."/>
        </authorList>
    </citation>
    <scope>NUCLEOTIDE SEQUENCE [LARGE SCALE GENOMIC DNA]</scope>
    <source>
        <strain evidence="2 5">WG2</strain>
        <strain evidence="3 4">WG5</strain>
    </source>
</reference>
<dbReference type="EMBL" id="FOHG01000008">
    <property type="protein sequence ID" value="SES84120.1"/>
    <property type="molecule type" value="Genomic_DNA"/>
</dbReference>
<evidence type="ECO:0000313" key="5">
    <source>
        <dbReference type="Proteomes" id="UP000199519"/>
    </source>
</evidence>
<dbReference type="Proteomes" id="UP000198612">
    <property type="component" value="Unassembled WGS sequence"/>
</dbReference>
<dbReference type="Gene3D" id="1.10.3210.10">
    <property type="entry name" value="Hypothetical protein af1432"/>
    <property type="match status" value="1"/>
</dbReference>
<dbReference type="Proteomes" id="UP000199519">
    <property type="component" value="Unassembled WGS sequence"/>
</dbReference>
<keyword evidence="5" id="KW-1185">Reference proteome</keyword>
<dbReference type="PANTHER" id="PTHR11373">
    <property type="entry name" value="DEOXYNUCLEOSIDE TRIPHOSPHATE TRIPHOSPHOHYDROLASE"/>
    <property type="match status" value="1"/>
</dbReference>
<evidence type="ECO:0000313" key="4">
    <source>
        <dbReference type="Proteomes" id="UP000198612"/>
    </source>
</evidence>
<dbReference type="InterPro" id="IPR003607">
    <property type="entry name" value="HD/PDEase_dom"/>
</dbReference>
<dbReference type="InterPro" id="IPR050135">
    <property type="entry name" value="dGTPase-like"/>
</dbReference>
<dbReference type="InterPro" id="IPR045509">
    <property type="entry name" value="HD_assoc_2"/>
</dbReference>
<dbReference type="EMBL" id="FNBJ01000007">
    <property type="protein sequence ID" value="SDF15635.1"/>
    <property type="molecule type" value="Genomic_DNA"/>
</dbReference>
<dbReference type="CDD" id="cd00077">
    <property type="entry name" value="HDc"/>
    <property type="match status" value="1"/>
</dbReference>
<dbReference type="InterPro" id="IPR006674">
    <property type="entry name" value="HD_domain"/>
</dbReference>
<proteinExistence type="predicted"/>
<feature type="domain" description="HD/PDEase" evidence="1">
    <location>
        <begin position="49"/>
        <end position="205"/>
    </location>
</feature>
<dbReference type="SUPFAM" id="SSF109604">
    <property type="entry name" value="HD-domain/PDEase-like"/>
    <property type="match status" value="1"/>
</dbReference>
<dbReference type="Pfam" id="PF01966">
    <property type="entry name" value="HD"/>
    <property type="match status" value="1"/>
</dbReference>
<name>A0A1H9ZQZ0_9FIRM</name>
<evidence type="ECO:0000259" key="1">
    <source>
        <dbReference type="SMART" id="SM00471"/>
    </source>
</evidence>
<dbReference type="SMART" id="SM00471">
    <property type="entry name" value="HDc"/>
    <property type="match status" value="1"/>
</dbReference>
<accession>A0A1H9ZQZ0</accession>
<dbReference type="AlphaFoldDB" id="A0A1H9ZQZ0"/>
<evidence type="ECO:0000313" key="3">
    <source>
        <dbReference type="EMBL" id="SES84120.1"/>
    </source>
</evidence>
<dbReference type="RefSeq" id="WP_089719694.1">
    <property type="nucleotide sequence ID" value="NZ_FNBJ01000007.1"/>
</dbReference>
<dbReference type="PANTHER" id="PTHR11373:SF4">
    <property type="entry name" value="DEOXYNUCLEOSIDE TRIPHOSPHATE TRIPHOSPHOHYDROLASE SAMHD1"/>
    <property type="match status" value="1"/>
</dbReference>
<dbReference type="GO" id="GO:0008832">
    <property type="term" value="F:dGTPase activity"/>
    <property type="evidence" value="ECO:0007669"/>
    <property type="project" value="TreeGrafter"/>
</dbReference>
<gene>
    <name evidence="2" type="ORF">SAMN04488598_10722</name>
    <name evidence="3" type="ORF">SAMN04515652_10822</name>
</gene>
<sequence>MKLTHEIRDPIHTFIKLSSEERKVLDSPQFQRLRYIHQLALTYLVYPGATHNRFEHSLGVMELASRVYDVVTDPENIHNEIKDKFPEVNDSVKRNYWKEVIRMAALCHDLGHIPFSHAAEKELMEEGCSHETFTANIIDELEEIWQEMTPPLRTDDIKKLAVGPKELPDLTFSDWESILSEIITGDSFGVDRIDYLLRDSYHAGVAYGNFDHFRLIDTLRILPKEYAETEEPALGIEIGGIHTAESLLLARYYMFTQVYMHRVRRIYDIHLKDFMKSWLGKDKITDDLEFHLNLTDNKILVAMREALNNEDKPGHKDAKRILERNHFKVLYSPNPGDMEINIDPNTAIYEAAKEEFGKENVRYDSYHPTGGTYDFPVLLNTEEVESSVNISDALNNIPVVKVDFVFINSDLKKDADEWLKANKEAILKEDDI</sequence>
<dbReference type="Pfam" id="PF19276">
    <property type="entry name" value="HD_assoc_2"/>
    <property type="match status" value="1"/>
</dbReference>
<organism evidence="3 4">
    <name type="scientific">Halanaerobium congolense</name>
    <dbReference type="NCBI Taxonomy" id="54121"/>
    <lineage>
        <taxon>Bacteria</taxon>
        <taxon>Bacillati</taxon>
        <taxon>Bacillota</taxon>
        <taxon>Clostridia</taxon>
        <taxon>Halanaerobiales</taxon>
        <taxon>Halanaerobiaceae</taxon>
        <taxon>Halanaerobium</taxon>
    </lineage>
</organism>